<gene>
    <name evidence="8" type="ORF">HMPREF9695_01525</name>
</gene>
<evidence type="ECO:0000313" key="8">
    <source>
        <dbReference type="EMBL" id="EKS39564.1"/>
    </source>
</evidence>
<comment type="similarity">
    <text evidence="5">Belongs to the Omp25/RopB family.</text>
</comment>
<dbReference type="Pfam" id="PF13505">
    <property type="entry name" value="OMP_b-brl"/>
    <property type="match status" value="1"/>
</dbReference>
<dbReference type="EMBL" id="AGWX01000002">
    <property type="protein sequence ID" value="EKS39564.1"/>
    <property type="molecule type" value="Genomic_DNA"/>
</dbReference>
<comment type="subcellular location">
    <subcellularLocation>
        <location evidence="1">Cell outer membrane</location>
    </subcellularLocation>
</comment>
<dbReference type="GO" id="GO:0009279">
    <property type="term" value="C:cell outer membrane"/>
    <property type="evidence" value="ECO:0007669"/>
    <property type="project" value="UniProtKB-SubCell"/>
</dbReference>
<keyword evidence="3" id="KW-0472">Membrane</keyword>
<keyword evidence="9" id="KW-1185">Reference proteome</keyword>
<dbReference type="AlphaFoldDB" id="K8PFN0"/>
<feature type="domain" description="Outer membrane protein beta-barrel" evidence="7">
    <location>
        <begin position="32"/>
        <end position="260"/>
    </location>
</feature>
<dbReference type="Gene3D" id="2.40.160.20">
    <property type="match status" value="1"/>
</dbReference>
<evidence type="ECO:0000256" key="5">
    <source>
        <dbReference type="ARBA" id="ARBA00038306"/>
    </source>
</evidence>
<keyword evidence="2 6" id="KW-0732">Signal</keyword>
<dbReference type="InterPro" id="IPR051692">
    <property type="entry name" value="OMP-like"/>
</dbReference>
<dbReference type="PATRIC" id="fig|883078.3.peg.1562"/>
<protein>
    <recommendedName>
        <fullName evidence="7">Outer membrane protein beta-barrel domain-containing protein</fullName>
    </recommendedName>
</protein>
<feature type="chain" id="PRO_5003919709" description="Outer membrane protein beta-barrel domain-containing protein" evidence="6">
    <location>
        <begin position="29"/>
        <end position="260"/>
    </location>
</feature>
<dbReference type="SUPFAM" id="SSF56925">
    <property type="entry name" value="OMPA-like"/>
    <property type="match status" value="1"/>
</dbReference>
<dbReference type="eggNOG" id="COG3637">
    <property type="taxonomic scope" value="Bacteria"/>
</dbReference>
<evidence type="ECO:0000256" key="3">
    <source>
        <dbReference type="ARBA" id="ARBA00023136"/>
    </source>
</evidence>
<evidence type="ECO:0000256" key="4">
    <source>
        <dbReference type="ARBA" id="ARBA00023237"/>
    </source>
</evidence>
<dbReference type="InterPro" id="IPR011250">
    <property type="entry name" value="OMP/PagP_B-barrel"/>
</dbReference>
<dbReference type="InterPro" id="IPR027385">
    <property type="entry name" value="Beta-barrel_OMP"/>
</dbReference>
<comment type="caution">
    <text evidence="8">The sequence shown here is derived from an EMBL/GenBank/DDBJ whole genome shotgun (WGS) entry which is preliminary data.</text>
</comment>
<dbReference type="PANTHER" id="PTHR34001:SF3">
    <property type="entry name" value="BLL7405 PROTEIN"/>
    <property type="match status" value="1"/>
</dbReference>
<keyword evidence="4" id="KW-0998">Cell outer membrane</keyword>
<evidence type="ECO:0000259" key="7">
    <source>
        <dbReference type="Pfam" id="PF13505"/>
    </source>
</evidence>
<dbReference type="Proteomes" id="UP000001096">
    <property type="component" value="Unassembled WGS sequence"/>
</dbReference>
<proteinExistence type="inferred from homology"/>
<dbReference type="PANTHER" id="PTHR34001">
    <property type="entry name" value="BLL7405 PROTEIN"/>
    <property type="match status" value="1"/>
</dbReference>
<evidence type="ECO:0000313" key="9">
    <source>
        <dbReference type="Proteomes" id="UP000001096"/>
    </source>
</evidence>
<sequence>MRKFLATAAVMACTISSTSFFTIGSASAADMAPRYKAPPPIIAPVWSWTGFYAGLHAGGGWSDSSITQRNDLFPGFDTASFGNGNQAGVVGGGQVGYNWQFAPNWLLGIEGDISGTGIRNNNTRPITTGGAPIGPFGFNHVADQNVNWLASIRGRLGWVWDRWLIYGTGGGAFGGVDYRTDYTGFAVNNPLTTSRTLSGWVAGGGVEYAVANNWTVRAEYLYYDLGNETVINPTSTPGSNLVTTYENRFHVVRAAVNYKF</sequence>
<feature type="signal peptide" evidence="6">
    <location>
        <begin position="1"/>
        <end position="28"/>
    </location>
</feature>
<accession>K8PFN0</accession>
<reference evidence="8 9" key="1">
    <citation type="submission" date="2012-04" db="EMBL/GenBank/DDBJ databases">
        <title>The Genome Sequence of Afipia broomeae ATCC 49717.</title>
        <authorList>
            <consortium name="The Broad Institute Genome Sequencing Platform"/>
            <person name="Earl A."/>
            <person name="Ward D."/>
            <person name="Feldgarden M."/>
            <person name="Gevers D."/>
            <person name="Huys G."/>
            <person name="Walker B."/>
            <person name="Young S.K."/>
            <person name="Zeng Q."/>
            <person name="Gargeya S."/>
            <person name="Fitzgerald M."/>
            <person name="Haas B."/>
            <person name="Abouelleil A."/>
            <person name="Alvarado L."/>
            <person name="Arachchi H.M."/>
            <person name="Berlin A."/>
            <person name="Chapman S.B."/>
            <person name="Goldberg J."/>
            <person name="Griggs A."/>
            <person name="Gujja S."/>
            <person name="Hansen M."/>
            <person name="Howarth C."/>
            <person name="Imamovic A."/>
            <person name="Larimer J."/>
            <person name="McCowen C."/>
            <person name="Montmayeur A."/>
            <person name="Murphy C."/>
            <person name="Neiman D."/>
            <person name="Pearson M."/>
            <person name="Priest M."/>
            <person name="Roberts A."/>
            <person name="Saif S."/>
            <person name="Shea T."/>
            <person name="Sisk P."/>
            <person name="Sykes S."/>
            <person name="Wortman J."/>
            <person name="Nusbaum C."/>
            <person name="Birren B."/>
        </authorList>
    </citation>
    <scope>NUCLEOTIDE SEQUENCE [LARGE SCALE GENOMIC DNA]</scope>
    <source>
        <strain evidence="8 9">ATCC 49717</strain>
    </source>
</reference>
<evidence type="ECO:0000256" key="6">
    <source>
        <dbReference type="SAM" id="SignalP"/>
    </source>
</evidence>
<organism evidence="8 9">
    <name type="scientific">Afipia broomeae ATCC 49717</name>
    <dbReference type="NCBI Taxonomy" id="883078"/>
    <lineage>
        <taxon>Bacteria</taxon>
        <taxon>Pseudomonadati</taxon>
        <taxon>Pseudomonadota</taxon>
        <taxon>Alphaproteobacteria</taxon>
        <taxon>Hyphomicrobiales</taxon>
        <taxon>Nitrobacteraceae</taxon>
        <taxon>Afipia</taxon>
    </lineage>
</organism>
<name>K8PFN0_9BRAD</name>
<evidence type="ECO:0000256" key="2">
    <source>
        <dbReference type="ARBA" id="ARBA00022729"/>
    </source>
</evidence>
<evidence type="ECO:0000256" key="1">
    <source>
        <dbReference type="ARBA" id="ARBA00004442"/>
    </source>
</evidence>
<dbReference type="HOGENOM" id="CLU_037100_0_1_5"/>